<evidence type="ECO:0000259" key="2">
    <source>
        <dbReference type="PROSITE" id="PS50090"/>
    </source>
</evidence>
<organism evidence="3 4">
    <name type="scientific">Dendrobium chrysotoxum</name>
    <name type="common">Orchid</name>
    <dbReference type="NCBI Taxonomy" id="161865"/>
    <lineage>
        <taxon>Eukaryota</taxon>
        <taxon>Viridiplantae</taxon>
        <taxon>Streptophyta</taxon>
        <taxon>Embryophyta</taxon>
        <taxon>Tracheophyta</taxon>
        <taxon>Spermatophyta</taxon>
        <taxon>Magnoliopsida</taxon>
        <taxon>Liliopsida</taxon>
        <taxon>Asparagales</taxon>
        <taxon>Orchidaceae</taxon>
        <taxon>Epidendroideae</taxon>
        <taxon>Malaxideae</taxon>
        <taxon>Dendrobiinae</taxon>
        <taxon>Dendrobium</taxon>
    </lineage>
</organism>
<comment type="caution">
    <text evidence="3">The sequence shown here is derived from an EMBL/GenBank/DDBJ whole genome shotgun (WGS) entry which is preliminary data.</text>
</comment>
<evidence type="ECO:0000313" key="4">
    <source>
        <dbReference type="Proteomes" id="UP000775213"/>
    </source>
</evidence>
<dbReference type="EMBL" id="JAGFBR010000001">
    <property type="protein sequence ID" value="KAH0470303.1"/>
    <property type="molecule type" value="Genomic_DNA"/>
</dbReference>
<dbReference type="Gene3D" id="1.10.10.60">
    <property type="entry name" value="Homeodomain-like"/>
    <property type="match status" value="1"/>
</dbReference>
<keyword evidence="4" id="KW-1185">Reference proteome</keyword>
<dbReference type="InterPro" id="IPR001005">
    <property type="entry name" value="SANT/Myb"/>
</dbReference>
<dbReference type="PANTHER" id="PTHR14000:SF17">
    <property type="entry name" value="MYB-LIKE DOMAIN-CONTAINING PROTEIN"/>
    <property type="match status" value="1"/>
</dbReference>
<proteinExistence type="predicted"/>
<evidence type="ECO:0000313" key="3">
    <source>
        <dbReference type="EMBL" id="KAH0470303.1"/>
    </source>
</evidence>
<evidence type="ECO:0000256" key="1">
    <source>
        <dbReference type="SAM" id="MobiDB-lite"/>
    </source>
</evidence>
<accession>A0AAV7HRS6</accession>
<sequence>MSKKSIRRSSRAIDARSQQTLRRSLRLLSSETIGKVSSLPLVDGKESGETHLGNLSEMSMKSEMKSRPRVGTHQTLLRRSTRFLPAEKLKPEISSRNSNFCMKSVEIHPDSFSIISQSKETASSRKIRAAISGKSQPKLSRSKSGEVLEETQSGPRRSLRLSSQNGRKVFEIPQGFPDGNQRRQSMRLLGLAPVTAEHVRARIENRKASHEVEHNKPFKVDCKVVATRHSMEPVSVTTRARKEWNQPETIVESNPEIVPKKVVVSTRRSMELLSVTSRARKEWNKLEAIAESKPEMVPKMECKALSSQIRRSSPRFMSASNGVMKRGATIKMTDKVEVVAERLNSDGVDLILESGIEDAFVITKKADLHNAKRTKMEEHEVEDRIEKKKNEECCGTVAWSNEQEEALQKAYLIAKPSPHFWKKVSRMVPGKSAQECFDKIHASIVTPLSSQPRPRTKKKSPSPIANFNLSANILPQVPEIEAGRLRRCRAKKLAAQKTVRHLLRKHRLTDLTKPADHFSLLESSPIKIAVNALNTTSTSPFLSQQSGEKFSANSKMFSRFKLLTSPDGPSPQVLKQIKNRALHDRYIDQLHHREARRVMLAKKSKVDDLGNSKCFSRLEHGALKAARTALISDAKSFIHHFQHSVANPMDEFDTDYSDDADDDIDVGDLDE</sequence>
<protein>
    <recommendedName>
        <fullName evidence="2">Myb-like domain-containing protein</fullName>
    </recommendedName>
</protein>
<dbReference type="Proteomes" id="UP000775213">
    <property type="component" value="Unassembled WGS sequence"/>
</dbReference>
<dbReference type="SUPFAM" id="SSF46689">
    <property type="entry name" value="Homeodomain-like"/>
    <property type="match status" value="1"/>
</dbReference>
<feature type="region of interest" description="Disordered" evidence="1">
    <location>
        <begin position="129"/>
        <end position="162"/>
    </location>
</feature>
<dbReference type="PANTHER" id="PTHR14000">
    <property type="entry name" value="FINGER CCCH DOMAIN PROTEIN, PUTATIVE (DUF3755)-RELATED"/>
    <property type="match status" value="1"/>
</dbReference>
<gene>
    <name evidence="3" type="ORF">IEQ34_000026</name>
</gene>
<dbReference type="AlphaFoldDB" id="A0AAV7HRS6"/>
<feature type="compositionally biased region" description="Polar residues" evidence="1">
    <location>
        <begin position="150"/>
        <end position="162"/>
    </location>
</feature>
<dbReference type="CDD" id="cd00167">
    <property type="entry name" value="SANT"/>
    <property type="match status" value="1"/>
</dbReference>
<feature type="domain" description="Myb-like" evidence="2">
    <location>
        <begin position="399"/>
        <end position="444"/>
    </location>
</feature>
<reference evidence="3 4" key="1">
    <citation type="journal article" date="2021" name="Hortic Res">
        <title>Chromosome-scale assembly of the Dendrobium chrysotoxum genome enhances the understanding of orchid evolution.</title>
        <authorList>
            <person name="Zhang Y."/>
            <person name="Zhang G.Q."/>
            <person name="Zhang D."/>
            <person name="Liu X.D."/>
            <person name="Xu X.Y."/>
            <person name="Sun W.H."/>
            <person name="Yu X."/>
            <person name="Zhu X."/>
            <person name="Wang Z.W."/>
            <person name="Zhao X."/>
            <person name="Zhong W.Y."/>
            <person name="Chen H."/>
            <person name="Yin W.L."/>
            <person name="Huang T."/>
            <person name="Niu S.C."/>
            <person name="Liu Z.J."/>
        </authorList>
    </citation>
    <scope>NUCLEOTIDE SEQUENCE [LARGE SCALE GENOMIC DNA]</scope>
    <source>
        <strain evidence="3">Lindl</strain>
    </source>
</reference>
<feature type="region of interest" description="Disordered" evidence="1">
    <location>
        <begin position="652"/>
        <end position="671"/>
    </location>
</feature>
<name>A0AAV7HRS6_DENCH</name>
<dbReference type="PROSITE" id="PS50090">
    <property type="entry name" value="MYB_LIKE"/>
    <property type="match status" value="1"/>
</dbReference>
<dbReference type="InterPro" id="IPR009057">
    <property type="entry name" value="Homeodomain-like_sf"/>
</dbReference>